<reference evidence="3" key="1">
    <citation type="submission" date="2016-10" db="EMBL/GenBank/DDBJ databases">
        <authorList>
            <person name="Varghese N."/>
            <person name="Submissions S."/>
        </authorList>
    </citation>
    <scope>NUCLEOTIDE SEQUENCE [LARGE SCALE GENOMIC DNA]</scope>
    <source>
        <strain evidence="3">CGMCC 1.8975</strain>
    </source>
</reference>
<dbReference type="GO" id="GO:0016740">
    <property type="term" value="F:transferase activity"/>
    <property type="evidence" value="ECO:0007669"/>
    <property type="project" value="UniProtKB-KW"/>
</dbReference>
<dbReference type="AlphaFoldDB" id="A0A1H3BZX0"/>
<name>A0A1H3BZX0_9BACT</name>
<dbReference type="RefSeq" id="WP_092737497.1">
    <property type="nucleotide sequence ID" value="NZ_FNOV01000001.1"/>
</dbReference>
<accession>A0A1H3BZX0</accession>
<dbReference type="Gene3D" id="3.40.630.30">
    <property type="match status" value="1"/>
</dbReference>
<dbReference type="OrthoDB" id="116151at2"/>
<dbReference type="InterPro" id="IPR016181">
    <property type="entry name" value="Acyl_CoA_acyltransferase"/>
</dbReference>
<dbReference type="InterPro" id="IPR038740">
    <property type="entry name" value="BioF2-like_GNAT_dom"/>
</dbReference>
<proteinExistence type="predicted"/>
<dbReference type="Pfam" id="PF13480">
    <property type="entry name" value="Acetyltransf_6"/>
    <property type="match status" value="1"/>
</dbReference>
<keyword evidence="2" id="KW-0808">Transferase</keyword>
<keyword evidence="3" id="KW-1185">Reference proteome</keyword>
<dbReference type="Proteomes" id="UP000199249">
    <property type="component" value="Unassembled WGS sequence"/>
</dbReference>
<gene>
    <name evidence="2" type="ORF">SAMN04488069_101484</name>
</gene>
<dbReference type="STRING" id="651662.SAMN04488069_101484"/>
<evidence type="ECO:0000313" key="2">
    <source>
        <dbReference type="EMBL" id="SDX47315.1"/>
    </source>
</evidence>
<sequence>MFRYIGPENLDRAQWDALITADPNGLVYALSWYLDRVAPGWAALVKYDAQGRYIAGLPLPVRSKFGFRFLRQPVFTQQLGLFSREPPTPADLQQISKLLRRRFRFITQYSFNTANTANTTNTANTGLLAADVPALADFGVATRHTYYIDLQPAYPQLAAGYHASRRRQLRQARSHGLRVEAADGPEALETLIRLFAENTAANIAGLLGEAYEYPLLRALYAAARQRGMAELWQARTPAGEVVAAVLLWKFNGQLIYLFNSSSRLGKQQRAISVLVDALLQRYAGQPLRFDFESPQVPSLDRFYASFGSVKTPFLSITLNQLPWPVRQLKAARTALVRAWLRRRA</sequence>
<protein>
    <submittedName>
        <fullName evidence="2">Acetyltransferase (GNAT) domain-containing protein</fullName>
    </submittedName>
</protein>
<feature type="domain" description="BioF2-like acetyltransferase" evidence="1">
    <location>
        <begin position="166"/>
        <end position="291"/>
    </location>
</feature>
<dbReference type="SUPFAM" id="SSF55729">
    <property type="entry name" value="Acyl-CoA N-acyltransferases (Nat)"/>
    <property type="match status" value="1"/>
</dbReference>
<dbReference type="EMBL" id="FNOV01000001">
    <property type="protein sequence ID" value="SDX47315.1"/>
    <property type="molecule type" value="Genomic_DNA"/>
</dbReference>
<evidence type="ECO:0000313" key="3">
    <source>
        <dbReference type="Proteomes" id="UP000199249"/>
    </source>
</evidence>
<evidence type="ECO:0000259" key="1">
    <source>
        <dbReference type="Pfam" id="PF13480"/>
    </source>
</evidence>
<organism evidence="2 3">
    <name type="scientific">Hymenobacter psychrophilus</name>
    <dbReference type="NCBI Taxonomy" id="651662"/>
    <lineage>
        <taxon>Bacteria</taxon>
        <taxon>Pseudomonadati</taxon>
        <taxon>Bacteroidota</taxon>
        <taxon>Cytophagia</taxon>
        <taxon>Cytophagales</taxon>
        <taxon>Hymenobacteraceae</taxon>
        <taxon>Hymenobacter</taxon>
    </lineage>
</organism>